<reference evidence="1" key="1">
    <citation type="submission" date="2018-05" db="EMBL/GenBank/DDBJ databases">
        <authorList>
            <person name="Lanie J.A."/>
            <person name="Ng W.-L."/>
            <person name="Kazmierczak K.M."/>
            <person name="Andrzejewski T.M."/>
            <person name="Davidsen T.M."/>
            <person name="Wayne K.J."/>
            <person name="Tettelin H."/>
            <person name="Glass J.I."/>
            <person name="Rusch D."/>
            <person name="Podicherti R."/>
            <person name="Tsui H.-C.T."/>
            <person name="Winkler M.E."/>
        </authorList>
    </citation>
    <scope>NUCLEOTIDE SEQUENCE</scope>
</reference>
<organism evidence="1">
    <name type="scientific">marine metagenome</name>
    <dbReference type="NCBI Taxonomy" id="408172"/>
    <lineage>
        <taxon>unclassified sequences</taxon>
        <taxon>metagenomes</taxon>
        <taxon>ecological metagenomes</taxon>
    </lineage>
</organism>
<accession>A0A382IUY3</accession>
<dbReference type="SUPFAM" id="SSF51197">
    <property type="entry name" value="Clavaminate synthase-like"/>
    <property type="match status" value="1"/>
</dbReference>
<protein>
    <recommendedName>
        <fullName evidence="2">Phytanoyl-CoA dioxygenase family protein</fullName>
    </recommendedName>
</protein>
<dbReference type="PANTHER" id="PTHR31630:SF6">
    <property type="entry name" value="PHYTANOYL-COA DIOXYGENASE-RELATED"/>
    <property type="match status" value="1"/>
</dbReference>
<dbReference type="Gene3D" id="2.60.120.620">
    <property type="entry name" value="q2cbj1_9rhob like domain"/>
    <property type="match status" value="1"/>
</dbReference>
<dbReference type="EMBL" id="UINC01069643">
    <property type="protein sequence ID" value="SVC03175.1"/>
    <property type="molecule type" value="Genomic_DNA"/>
</dbReference>
<gene>
    <name evidence="1" type="ORF">METZ01_LOCUS256029</name>
</gene>
<sequence>MSYFTTEEKRHFRKFGYVAKENVIPEDIRSRAIDVLWDTIEADREDPDSWIDAGPKGNLSCNQHEDIGATVHNTPVYQMAEELTGAGKLKPPSNPLCKMVYPTGHRDWEPPNGHLDGYTDPEESEAWTFSVGVTMNMADVVPQAGGFTCWKRSHEVVADHFRQNSLLTGYGISRRTEPDLGKPLERYEHAAPAGAVVFWHHYMLHSASMNCGQNIRMGFVTRFAFENLHDILFDLPYNLWDQWDGLKDLA</sequence>
<evidence type="ECO:0008006" key="2">
    <source>
        <dbReference type="Google" id="ProtNLM"/>
    </source>
</evidence>
<dbReference type="PANTHER" id="PTHR31630">
    <property type="entry name" value="PHYTANOYL-COA DIOXYGENASE-RELATED-RELATED"/>
    <property type="match status" value="1"/>
</dbReference>
<name>A0A382IUY3_9ZZZZ</name>
<evidence type="ECO:0000313" key="1">
    <source>
        <dbReference type="EMBL" id="SVC03175.1"/>
    </source>
</evidence>
<dbReference type="AlphaFoldDB" id="A0A382IUY3"/>
<proteinExistence type="predicted"/>